<protein>
    <submittedName>
        <fullName evidence="1">Uncharacterized protein</fullName>
    </submittedName>
</protein>
<dbReference type="EMBL" id="AM920433">
    <property type="protein sequence ID" value="CAP94660.1"/>
    <property type="molecule type" value="Genomic_DNA"/>
</dbReference>
<reference evidence="1 2" key="1">
    <citation type="journal article" date="2008" name="Nat. Biotechnol.">
        <title>Genome sequencing and analysis of the filamentous fungus Penicillium chrysogenum.</title>
        <authorList>
            <person name="van den Berg M.A."/>
            <person name="Albang R."/>
            <person name="Albermann K."/>
            <person name="Badger J.H."/>
            <person name="Daran J.-M."/>
            <person name="Driessen A.J.M."/>
            <person name="Garcia-Estrada C."/>
            <person name="Fedorova N.D."/>
            <person name="Harris D.M."/>
            <person name="Heijne W.H.M."/>
            <person name="Joardar V.S."/>
            <person name="Kiel J.A.K.W."/>
            <person name="Kovalchuk A."/>
            <person name="Martin J.F."/>
            <person name="Nierman W.C."/>
            <person name="Nijland J.G."/>
            <person name="Pronk J.T."/>
            <person name="Roubos J.A."/>
            <person name="van der Klei I.J."/>
            <person name="van Peij N.N.M.E."/>
            <person name="Veenhuis M."/>
            <person name="von Doehren H."/>
            <person name="Wagner C."/>
            <person name="Wortman J.R."/>
            <person name="Bovenberg R.A.L."/>
        </authorList>
    </citation>
    <scope>NUCLEOTIDE SEQUENCE [LARGE SCALE GENOMIC DNA]</scope>
    <source>
        <strain evidence="2">ATCC 28089 / DSM 1075 / NRRL 1951 / Wisconsin 54-1255</strain>
    </source>
</reference>
<proteinExistence type="predicted"/>
<gene>
    <name evidence="1" type="ORF">Pc18g04360</name>
    <name evidence="1" type="ORF">PCH_Pc18g04360</name>
</gene>
<keyword evidence="2" id="KW-1185">Reference proteome</keyword>
<evidence type="ECO:0000313" key="2">
    <source>
        <dbReference type="Proteomes" id="UP000000724"/>
    </source>
</evidence>
<accession>B6HBK4</accession>
<name>B6HBK4_PENRW</name>
<dbReference type="AlphaFoldDB" id="B6HBK4"/>
<dbReference type="VEuPathDB" id="FungiDB:PCH_Pc18g04360"/>
<dbReference type="Proteomes" id="UP000000724">
    <property type="component" value="Contig Pc00c18"/>
</dbReference>
<evidence type="ECO:0000313" key="1">
    <source>
        <dbReference type="EMBL" id="CAP94660.1"/>
    </source>
</evidence>
<dbReference type="HOGENOM" id="CLU_1603298_0_0_1"/>
<organism evidence="1 2">
    <name type="scientific">Penicillium rubens (strain ATCC 28089 / DSM 1075 / NRRL 1951 / Wisconsin 54-1255)</name>
    <name type="common">Penicillium chrysogenum</name>
    <dbReference type="NCBI Taxonomy" id="500485"/>
    <lineage>
        <taxon>Eukaryota</taxon>
        <taxon>Fungi</taxon>
        <taxon>Dikarya</taxon>
        <taxon>Ascomycota</taxon>
        <taxon>Pezizomycotina</taxon>
        <taxon>Eurotiomycetes</taxon>
        <taxon>Eurotiomycetidae</taxon>
        <taxon>Eurotiales</taxon>
        <taxon>Aspergillaceae</taxon>
        <taxon>Penicillium</taxon>
        <taxon>Penicillium chrysogenum species complex</taxon>
    </lineage>
</organism>
<sequence length="166" mass="18591">MGFHISVLIFAGSSGPHQWFFSLGSFCYGQTSVYFWLISGRRDPDAVTTPWGIPSSRFGAVFDISSPLMRLLDKASFEQGNHFALFGFFGTRRSAESLRSLFAMRKAALQRATADPAYHGLRSKYRVYSHRYLPLRYTACVSTRLPCDAVELDLASDSVTKPSNSR</sequence>